<dbReference type="InterPro" id="IPR035680">
    <property type="entry name" value="Clx_II_MBL"/>
</dbReference>
<evidence type="ECO:0000259" key="6">
    <source>
        <dbReference type="SMART" id="SM00849"/>
    </source>
</evidence>
<organism evidence="7 8">
    <name type="scientific">Phytophthora boehmeriae</name>
    <dbReference type="NCBI Taxonomy" id="109152"/>
    <lineage>
        <taxon>Eukaryota</taxon>
        <taxon>Sar</taxon>
        <taxon>Stramenopiles</taxon>
        <taxon>Oomycota</taxon>
        <taxon>Peronosporomycetes</taxon>
        <taxon>Peronosporales</taxon>
        <taxon>Peronosporaceae</taxon>
        <taxon>Phytophthora</taxon>
    </lineage>
</organism>
<gene>
    <name evidence="7" type="ORF">PHYBOEH_002818</name>
</gene>
<dbReference type="Pfam" id="PF16123">
    <property type="entry name" value="HAGH_C"/>
    <property type="match status" value="1"/>
</dbReference>
<dbReference type="GO" id="GO:0046872">
    <property type="term" value="F:metal ion binding"/>
    <property type="evidence" value="ECO:0007669"/>
    <property type="project" value="UniProtKB-KW"/>
</dbReference>
<dbReference type="InterPro" id="IPR032282">
    <property type="entry name" value="HAGH_C"/>
</dbReference>
<keyword evidence="8" id="KW-1185">Reference proteome</keyword>
<evidence type="ECO:0000256" key="5">
    <source>
        <dbReference type="ARBA" id="ARBA00022833"/>
    </source>
</evidence>
<comment type="catalytic activity">
    <reaction evidence="1">
        <text>an S-(2-hydroxyacyl)glutathione + H2O = a 2-hydroxy carboxylate + glutathione + H(+)</text>
        <dbReference type="Rhea" id="RHEA:21864"/>
        <dbReference type="ChEBI" id="CHEBI:15377"/>
        <dbReference type="ChEBI" id="CHEBI:15378"/>
        <dbReference type="ChEBI" id="CHEBI:57925"/>
        <dbReference type="ChEBI" id="CHEBI:58896"/>
        <dbReference type="ChEBI" id="CHEBI:71261"/>
        <dbReference type="EC" id="3.1.2.6"/>
    </reaction>
</comment>
<sequence length="261" mass="28304">MAMIQVELIPVLSDNYAYLLIDPASNVAAVVDPANAEKVYARAQELNVAIEMILTTHSHLDHAGGNRDLSALILKREGRAIPVIGGPGDAVEAATITVTDGDTVALGALQVKIFFTPCHTRDHVLYYCQDVLFTGDTLFVAGCGRFFNGTPAEMHHALNEVVAKLPEETKIYCGHEYTASNLRFAAHVEPDNDAIQSKLAWALEKSAAEEPTVPSTVKEELETNPFMRVNQADVQQFASEKDPIGVMGTLRAAKDNFVIGK</sequence>
<dbReference type="Proteomes" id="UP000693981">
    <property type="component" value="Unassembled WGS sequence"/>
</dbReference>
<dbReference type="PIRSF" id="PIRSF005457">
    <property type="entry name" value="Glx"/>
    <property type="match status" value="1"/>
</dbReference>
<dbReference type="InterPro" id="IPR001279">
    <property type="entry name" value="Metallo-B-lactamas"/>
</dbReference>
<evidence type="ECO:0000313" key="7">
    <source>
        <dbReference type="EMBL" id="KAG7396072.1"/>
    </source>
</evidence>
<evidence type="ECO:0000313" key="8">
    <source>
        <dbReference type="Proteomes" id="UP000693981"/>
    </source>
</evidence>
<dbReference type="OrthoDB" id="515692at2759"/>
<dbReference type="GO" id="GO:0004416">
    <property type="term" value="F:hydroxyacylglutathione hydrolase activity"/>
    <property type="evidence" value="ECO:0007669"/>
    <property type="project" value="UniProtKB-EC"/>
</dbReference>
<dbReference type="PANTHER" id="PTHR11935">
    <property type="entry name" value="BETA LACTAMASE DOMAIN"/>
    <property type="match status" value="1"/>
</dbReference>
<dbReference type="SMART" id="SM00849">
    <property type="entry name" value="Lactamase_B"/>
    <property type="match status" value="1"/>
</dbReference>
<dbReference type="GO" id="GO:0019243">
    <property type="term" value="P:methylglyoxal catabolic process to D-lactate via S-lactoyl-glutathione"/>
    <property type="evidence" value="ECO:0007669"/>
    <property type="project" value="InterPro"/>
</dbReference>
<feature type="domain" description="Metallo-beta-lactamase" evidence="6">
    <location>
        <begin position="14"/>
        <end position="175"/>
    </location>
</feature>
<dbReference type="InterPro" id="IPR017782">
    <property type="entry name" value="Hydroxyacylglutathione_Hdrlase"/>
</dbReference>
<dbReference type="EMBL" id="JAGDFL010000173">
    <property type="protein sequence ID" value="KAG7396072.1"/>
    <property type="molecule type" value="Genomic_DNA"/>
</dbReference>
<proteinExistence type="inferred from homology"/>
<keyword evidence="3" id="KW-0479">Metal-binding</keyword>
<name>A0A8T1WPY7_9STRA</name>
<evidence type="ECO:0000256" key="2">
    <source>
        <dbReference type="ARBA" id="ARBA00004963"/>
    </source>
</evidence>
<dbReference type="NCBIfam" id="TIGR03413">
    <property type="entry name" value="GSH_gloB"/>
    <property type="match status" value="1"/>
</dbReference>
<comment type="pathway">
    <text evidence="2">Secondary metabolite metabolism; methylglyoxal degradation; (R)-lactate from methylglyoxal: step 2/2.</text>
</comment>
<evidence type="ECO:0000256" key="3">
    <source>
        <dbReference type="ARBA" id="ARBA00022723"/>
    </source>
</evidence>
<dbReference type="PANTHER" id="PTHR11935:SF94">
    <property type="entry name" value="TENZING NORGAY, ISOFORM C"/>
    <property type="match status" value="1"/>
</dbReference>
<dbReference type="AlphaFoldDB" id="A0A8T1WPY7"/>
<evidence type="ECO:0000256" key="4">
    <source>
        <dbReference type="ARBA" id="ARBA00022801"/>
    </source>
</evidence>
<keyword evidence="4" id="KW-0378">Hydrolase</keyword>
<keyword evidence="5" id="KW-0862">Zinc</keyword>
<reference evidence="7" key="1">
    <citation type="submission" date="2021-02" db="EMBL/GenBank/DDBJ databases">
        <authorList>
            <person name="Palmer J.M."/>
        </authorList>
    </citation>
    <scope>NUCLEOTIDE SEQUENCE</scope>
    <source>
        <strain evidence="7">SCRP23</strain>
    </source>
</reference>
<evidence type="ECO:0000256" key="1">
    <source>
        <dbReference type="ARBA" id="ARBA00001623"/>
    </source>
</evidence>
<dbReference type="HAMAP" id="MF_01374">
    <property type="entry name" value="Glyoxalase_2"/>
    <property type="match status" value="1"/>
</dbReference>
<dbReference type="CDD" id="cd07723">
    <property type="entry name" value="hydroxyacylglutathione_hydrolase_MBL-fold"/>
    <property type="match status" value="1"/>
</dbReference>
<dbReference type="Pfam" id="PF00753">
    <property type="entry name" value="Lactamase_B"/>
    <property type="match status" value="1"/>
</dbReference>
<protein>
    <recommendedName>
        <fullName evidence="6">Metallo-beta-lactamase domain-containing protein</fullName>
    </recommendedName>
</protein>
<comment type="caution">
    <text evidence="7">The sequence shown here is derived from an EMBL/GenBank/DDBJ whole genome shotgun (WGS) entry which is preliminary data.</text>
</comment>
<accession>A0A8T1WPY7</accession>